<feature type="domain" description="Peptidase C1A papain C-terminal" evidence="7">
    <location>
        <begin position="112"/>
        <end position="331"/>
    </location>
</feature>
<dbReference type="EMBL" id="EAAA01001623">
    <property type="status" value="NOT_ANNOTATED_CDS"/>
    <property type="molecule type" value="Genomic_DNA"/>
</dbReference>
<dbReference type="GO" id="GO:0051603">
    <property type="term" value="P:proteolysis involved in protein catabolic process"/>
    <property type="evidence" value="ECO:0000318"/>
    <property type="project" value="GO_Central"/>
</dbReference>
<dbReference type="SUPFAM" id="SSF54001">
    <property type="entry name" value="Cysteine proteinases"/>
    <property type="match status" value="1"/>
</dbReference>
<comment type="similarity">
    <text evidence="1">Belongs to the peptidase C1 family.</text>
</comment>
<dbReference type="STRING" id="7719.ENSCINP00000019058"/>
<dbReference type="SMART" id="SM00848">
    <property type="entry name" value="Inhibitor_I29"/>
    <property type="match status" value="1"/>
</dbReference>
<keyword evidence="2" id="KW-0645">Protease</keyword>
<dbReference type="InterPro" id="IPR025661">
    <property type="entry name" value="Pept_asp_AS"/>
</dbReference>
<evidence type="ECO:0000256" key="2">
    <source>
        <dbReference type="ARBA" id="ARBA00022670"/>
    </source>
</evidence>
<dbReference type="GO" id="GO:0005615">
    <property type="term" value="C:extracellular space"/>
    <property type="evidence" value="ECO:0000318"/>
    <property type="project" value="GO_Central"/>
</dbReference>
<evidence type="ECO:0000256" key="5">
    <source>
        <dbReference type="ARBA" id="ARBA00023145"/>
    </source>
</evidence>
<keyword evidence="10" id="KW-1185">Reference proteome</keyword>
<dbReference type="Gene3D" id="3.90.70.10">
    <property type="entry name" value="Cysteine proteinases"/>
    <property type="match status" value="1"/>
</dbReference>
<dbReference type="HOGENOM" id="CLU_012184_1_1_1"/>
<keyword evidence="5" id="KW-0865">Zymogen</keyword>
<dbReference type="FunCoup" id="F6WXG6">
    <property type="interactions" value="45"/>
</dbReference>
<dbReference type="GO" id="GO:0004197">
    <property type="term" value="F:cysteine-type endopeptidase activity"/>
    <property type="evidence" value="ECO:0000318"/>
    <property type="project" value="GO_Central"/>
</dbReference>
<dbReference type="InterPro" id="IPR025660">
    <property type="entry name" value="Pept_his_AS"/>
</dbReference>
<evidence type="ECO:0000256" key="1">
    <source>
        <dbReference type="ARBA" id="ARBA00008455"/>
    </source>
</evidence>
<dbReference type="GeneTree" id="ENSGT00940000160227"/>
<dbReference type="PROSITE" id="PS00640">
    <property type="entry name" value="THIOL_PROTEASE_ASN"/>
    <property type="match status" value="1"/>
</dbReference>
<dbReference type="PANTHER" id="PTHR12411">
    <property type="entry name" value="CYSTEINE PROTEASE FAMILY C1-RELATED"/>
    <property type="match status" value="1"/>
</dbReference>
<dbReference type="OMA" id="TCKFQPQ"/>
<evidence type="ECO:0000256" key="3">
    <source>
        <dbReference type="ARBA" id="ARBA00022801"/>
    </source>
</evidence>
<dbReference type="GO" id="GO:0006955">
    <property type="term" value="P:immune response"/>
    <property type="evidence" value="ECO:0000318"/>
    <property type="project" value="GO_Central"/>
</dbReference>
<dbReference type="InterPro" id="IPR000668">
    <property type="entry name" value="Peptidase_C1A_C"/>
</dbReference>
<keyword evidence="6" id="KW-1015">Disulfide bond</keyword>
<reference evidence="9" key="4">
    <citation type="submission" date="2025-09" db="UniProtKB">
        <authorList>
            <consortium name="Ensembl"/>
        </authorList>
    </citation>
    <scope>IDENTIFICATION</scope>
</reference>
<dbReference type="Proteomes" id="UP000008144">
    <property type="component" value="Chromosome 3"/>
</dbReference>
<dbReference type="GO" id="GO:0005764">
    <property type="term" value="C:lysosome"/>
    <property type="evidence" value="ECO:0000318"/>
    <property type="project" value="GO_Central"/>
</dbReference>
<evidence type="ECO:0000313" key="10">
    <source>
        <dbReference type="Proteomes" id="UP000008144"/>
    </source>
</evidence>
<dbReference type="PRINTS" id="PR00705">
    <property type="entry name" value="PAPAIN"/>
</dbReference>
<evidence type="ECO:0000259" key="7">
    <source>
        <dbReference type="SMART" id="SM00645"/>
    </source>
</evidence>
<dbReference type="InParanoid" id="F6WXG6"/>
<dbReference type="PROSITE" id="PS00639">
    <property type="entry name" value="THIOL_PROTEASE_HIS"/>
    <property type="match status" value="1"/>
</dbReference>
<accession>F6WXG6</accession>
<dbReference type="InterPro" id="IPR038765">
    <property type="entry name" value="Papain-like_cys_pep_sf"/>
</dbReference>
<dbReference type="AlphaFoldDB" id="F6WXG6"/>
<dbReference type="Ensembl" id="ENSCINT00000019058.3">
    <property type="protein sequence ID" value="ENSCINP00000019058.3"/>
    <property type="gene ID" value="ENSCING00000009375.3"/>
</dbReference>
<dbReference type="GO" id="GO:0008656">
    <property type="term" value="F:cysteine-type endopeptidase activator activity involved in apoptotic process"/>
    <property type="evidence" value="ECO:0000318"/>
    <property type="project" value="GO_Central"/>
</dbReference>
<dbReference type="SMART" id="SM00645">
    <property type="entry name" value="Pept_C1"/>
    <property type="match status" value="1"/>
</dbReference>
<keyword evidence="3" id="KW-0378">Hydrolase</keyword>
<reference evidence="9" key="3">
    <citation type="submission" date="2025-08" db="UniProtKB">
        <authorList>
            <consortium name="Ensembl"/>
        </authorList>
    </citation>
    <scope>IDENTIFICATION</scope>
</reference>
<feature type="domain" description="Cathepsin propeptide inhibitor" evidence="8">
    <location>
        <begin position="30"/>
        <end position="87"/>
    </location>
</feature>
<reference evidence="9" key="2">
    <citation type="journal article" date="2008" name="Genome Biol.">
        <title>Improved genome assembly and evidence-based global gene model set for the chordate Ciona intestinalis: new insight into intron and operon populations.</title>
        <authorList>
            <person name="Satou Y."/>
            <person name="Mineta K."/>
            <person name="Ogasawara M."/>
            <person name="Sasakura Y."/>
            <person name="Shoguchi E."/>
            <person name="Ueno K."/>
            <person name="Yamada L."/>
            <person name="Matsumoto J."/>
            <person name="Wasserscheid J."/>
            <person name="Dewar K."/>
            <person name="Wiley G.B."/>
            <person name="Macmil S.L."/>
            <person name="Roe B.A."/>
            <person name="Zeller R.W."/>
            <person name="Hastings K.E."/>
            <person name="Lemaire P."/>
            <person name="Lindquist E."/>
            <person name="Endo T."/>
            <person name="Hotta K."/>
            <person name="Inaba K."/>
        </authorList>
    </citation>
    <scope>NUCLEOTIDE SEQUENCE [LARGE SCALE GENOMIC DNA]</scope>
    <source>
        <strain evidence="9">wild type</strain>
    </source>
</reference>
<dbReference type="Pfam" id="PF08246">
    <property type="entry name" value="Inhibitor_I29"/>
    <property type="match status" value="1"/>
</dbReference>
<dbReference type="FunFam" id="3.90.70.10:FF:000039">
    <property type="entry name" value="Cysteine proteinase 2, putative"/>
    <property type="match status" value="1"/>
</dbReference>
<keyword evidence="4" id="KW-0788">Thiol protease</keyword>
<name>F6WXG6_CIOIN</name>
<proteinExistence type="inferred from homology"/>
<evidence type="ECO:0000256" key="4">
    <source>
        <dbReference type="ARBA" id="ARBA00022807"/>
    </source>
</evidence>
<dbReference type="InterPro" id="IPR039417">
    <property type="entry name" value="Peptidase_C1A_papain-like"/>
</dbReference>
<evidence type="ECO:0000256" key="6">
    <source>
        <dbReference type="ARBA" id="ARBA00023157"/>
    </source>
</evidence>
<dbReference type="InterPro" id="IPR013201">
    <property type="entry name" value="Prot_inhib_I29"/>
</dbReference>
<dbReference type="InterPro" id="IPR013128">
    <property type="entry name" value="Peptidase_C1A"/>
</dbReference>
<dbReference type="CDD" id="cd02248">
    <property type="entry name" value="Peptidase_C1A"/>
    <property type="match status" value="1"/>
</dbReference>
<sequence length="333" mass="37264">LNKLVMYMYFSFLYPVVEVNFYINIERNLFKGWQIEHGKQYINQEEAEKRFQIFSKSLKTIKEFNNRVDRTWEMGLNEFSDRTFEEFASIRLMMPQNCSATKGNHVSLGFEPPAQINCLEKGNFVTAVKNQGSCGSCWTFSTTGCLESATAIHKEGNPLVSLSEQQLVDCAQAFNDHGCNGGLPSQAFEYIHYNKGLMTEADYPYQGVDGKCHFVASKASAFVKQIVNITKGNEDGIKEAVGLLNPVSIAFDVAKDFRHYKSGVYSSTLCGNKASEVNHAVLAVGYGYTSNGQDYWLVKNSWGPQWGINGYFKIERGSNMCGLADCASYPVIV</sequence>
<protein>
    <recommendedName>
        <fullName evidence="11">Cathepsin H</fullName>
    </recommendedName>
</protein>
<dbReference type="Pfam" id="PF00112">
    <property type="entry name" value="Peptidase_C1"/>
    <property type="match status" value="1"/>
</dbReference>
<reference evidence="10" key="1">
    <citation type="journal article" date="2002" name="Science">
        <title>The draft genome of Ciona intestinalis: insights into chordate and vertebrate origins.</title>
        <authorList>
            <person name="Dehal P."/>
            <person name="Satou Y."/>
            <person name="Campbell R.K."/>
            <person name="Chapman J."/>
            <person name="Degnan B."/>
            <person name="De Tomaso A."/>
            <person name="Davidson B."/>
            <person name="Di Gregorio A."/>
            <person name="Gelpke M."/>
            <person name="Goodstein D.M."/>
            <person name="Harafuji N."/>
            <person name="Hastings K.E."/>
            <person name="Ho I."/>
            <person name="Hotta K."/>
            <person name="Huang W."/>
            <person name="Kawashima T."/>
            <person name="Lemaire P."/>
            <person name="Martinez D."/>
            <person name="Meinertzhagen I.A."/>
            <person name="Necula S."/>
            <person name="Nonaka M."/>
            <person name="Putnam N."/>
            <person name="Rash S."/>
            <person name="Saiga H."/>
            <person name="Satake M."/>
            <person name="Terry A."/>
            <person name="Yamada L."/>
            <person name="Wang H.G."/>
            <person name="Awazu S."/>
            <person name="Azumi K."/>
            <person name="Boore J."/>
            <person name="Branno M."/>
            <person name="Chin-Bow S."/>
            <person name="DeSantis R."/>
            <person name="Doyle S."/>
            <person name="Francino P."/>
            <person name="Keys D.N."/>
            <person name="Haga S."/>
            <person name="Hayashi H."/>
            <person name="Hino K."/>
            <person name="Imai K.S."/>
            <person name="Inaba K."/>
            <person name="Kano S."/>
            <person name="Kobayashi K."/>
            <person name="Kobayashi M."/>
            <person name="Lee B.I."/>
            <person name="Makabe K.W."/>
            <person name="Manohar C."/>
            <person name="Matassi G."/>
            <person name="Medina M."/>
            <person name="Mochizuki Y."/>
            <person name="Mount S."/>
            <person name="Morishita T."/>
            <person name="Miura S."/>
            <person name="Nakayama A."/>
            <person name="Nishizaka S."/>
            <person name="Nomoto H."/>
            <person name="Ohta F."/>
            <person name="Oishi K."/>
            <person name="Rigoutsos I."/>
            <person name="Sano M."/>
            <person name="Sasaki A."/>
            <person name="Sasakura Y."/>
            <person name="Shoguchi E."/>
            <person name="Shin-i T."/>
            <person name="Spagnuolo A."/>
            <person name="Stainier D."/>
            <person name="Suzuki M.M."/>
            <person name="Tassy O."/>
            <person name="Takatori N."/>
            <person name="Tokuoka M."/>
            <person name="Yagi K."/>
            <person name="Yoshizaki F."/>
            <person name="Wada S."/>
            <person name="Zhang C."/>
            <person name="Hyatt P.D."/>
            <person name="Larimer F."/>
            <person name="Detter C."/>
            <person name="Doggett N."/>
            <person name="Glavina T."/>
            <person name="Hawkins T."/>
            <person name="Richardson P."/>
            <person name="Lucas S."/>
            <person name="Kohara Y."/>
            <person name="Levine M."/>
            <person name="Satoh N."/>
            <person name="Rokhsar D.S."/>
        </authorList>
    </citation>
    <scope>NUCLEOTIDE SEQUENCE [LARGE SCALE GENOMIC DNA]</scope>
</reference>
<dbReference type="PROSITE" id="PS00139">
    <property type="entry name" value="THIOL_PROTEASE_CYS"/>
    <property type="match status" value="1"/>
</dbReference>
<dbReference type="InterPro" id="IPR000169">
    <property type="entry name" value="Pept_cys_AS"/>
</dbReference>
<evidence type="ECO:0000259" key="8">
    <source>
        <dbReference type="SMART" id="SM00848"/>
    </source>
</evidence>
<evidence type="ECO:0008006" key="11">
    <source>
        <dbReference type="Google" id="ProtNLM"/>
    </source>
</evidence>
<dbReference type="GO" id="GO:2001235">
    <property type="term" value="P:positive regulation of apoptotic signaling pathway"/>
    <property type="evidence" value="ECO:0000318"/>
    <property type="project" value="GO_Central"/>
</dbReference>
<organism evidence="9 10">
    <name type="scientific">Ciona intestinalis</name>
    <name type="common">Transparent sea squirt</name>
    <name type="synonym">Ascidia intestinalis</name>
    <dbReference type="NCBI Taxonomy" id="7719"/>
    <lineage>
        <taxon>Eukaryota</taxon>
        <taxon>Metazoa</taxon>
        <taxon>Chordata</taxon>
        <taxon>Tunicata</taxon>
        <taxon>Ascidiacea</taxon>
        <taxon>Phlebobranchia</taxon>
        <taxon>Cionidae</taxon>
        <taxon>Ciona</taxon>
    </lineage>
</organism>
<evidence type="ECO:0000313" key="9">
    <source>
        <dbReference type="Ensembl" id="ENSCINP00000019058.3"/>
    </source>
</evidence>